<sequence>MVTMKALVTGATGFLGGNLIRRLLEEGYEVTAVGRNPEAGKRLTQEGAGFVRMDLASDDMPEVVRGHEFVFHCGAMSSPWGAYRDFYTSNVVGTRQIIRGCMKHGVRRLVNVSTPSIYFDYRDRLGISEEEPLPERGVNAYAQTKRQAESELDAARKAGLPVITIRPRGLFGPGDTAIFPRLLRANEEKFVPVFGGGRAFMDVTYVDNVTEALLYCAHADKACDGQKYNITNGEPVYVYELLAELFRLLEMPFRARKVPYPAAYGAAAAMEAFAALPFARKEPMLTRYTVALLAFSQTLDISKAERELGYKPRVSVADGIRRFSLWWREQEGRA</sequence>
<comment type="caution">
    <text evidence="2">The sequence shown here is derived from an EMBL/GenBank/DDBJ whole genome shotgun (WGS) entry which is preliminary data.</text>
</comment>
<evidence type="ECO:0000259" key="1">
    <source>
        <dbReference type="Pfam" id="PF01370"/>
    </source>
</evidence>
<dbReference type="Proteomes" id="UP001527202">
    <property type="component" value="Unassembled WGS sequence"/>
</dbReference>
<organism evidence="2 3">
    <name type="scientific">Paenibacillus chitinolyticus</name>
    <dbReference type="NCBI Taxonomy" id="79263"/>
    <lineage>
        <taxon>Bacteria</taxon>
        <taxon>Bacillati</taxon>
        <taxon>Bacillota</taxon>
        <taxon>Bacilli</taxon>
        <taxon>Bacillales</taxon>
        <taxon>Paenibacillaceae</taxon>
        <taxon>Paenibacillus</taxon>
    </lineage>
</organism>
<dbReference type="Gene3D" id="3.40.50.720">
    <property type="entry name" value="NAD(P)-binding Rossmann-like Domain"/>
    <property type="match status" value="1"/>
</dbReference>
<dbReference type="PANTHER" id="PTHR43245">
    <property type="entry name" value="BIFUNCTIONAL POLYMYXIN RESISTANCE PROTEIN ARNA"/>
    <property type="match status" value="1"/>
</dbReference>
<accession>A0ABT4FEK9</accession>
<dbReference type="EMBL" id="JAMDMJ010000015">
    <property type="protein sequence ID" value="MCY9596861.1"/>
    <property type="molecule type" value="Genomic_DNA"/>
</dbReference>
<keyword evidence="3" id="KW-1185">Reference proteome</keyword>
<dbReference type="Pfam" id="PF01370">
    <property type="entry name" value="Epimerase"/>
    <property type="match status" value="1"/>
</dbReference>
<proteinExistence type="predicted"/>
<dbReference type="PANTHER" id="PTHR43245:SF24">
    <property type="entry name" value="DEHYDROGENASE"/>
    <property type="match status" value="1"/>
</dbReference>
<gene>
    <name evidence="2" type="ORF">M5X16_13865</name>
</gene>
<feature type="domain" description="NAD-dependent epimerase/dehydratase" evidence="1">
    <location>
        <begin position="6"/>
        <end position="230"/>
    </location>
</feature>
<dbReference type="InterPro" id="IPR001509">
    <property type="entry name" value="Epimerase_deHydtase"/>
</dbReference>
<evidence type="ECO:0000313" key="3">
    <source>
        <dbReference type="Proteomes" id="UP001527202"/>
    </source>
</evidence>
<dbReference type="InterPro" id="IPR050177">
    <property type="entry name" value="Lipid_A_modif_metabolic_enz"/>
</dbReference>
<dbReference type="SUPFAM" id="SSF51735">
    <property type="entry name" value="NAD(P)-binding Rossmann-fold domains"/>
    <property type="match status" value="1"/>
</dbReference>
<reference evidence="2 3" key="1">
    <citation type="submission" date="2022-05" db="EMBL/GenBank/DDBJ databases">
        <title>Genome Sequencing of Bee-Associated Microbes.</title>
        <authorList>
            <person name="Dunlap C."/>
        </authorList>
    </citation>
    <scope>NUCLEOTIDE SEQUENCE [LARGE SCALE GENOMIC DNA]</scope>
    <source>
        <strain evidence="2 3">NRRL B-23120</strain>
    </source>
</reference>
<dbReference type="InterPro" id="IPR036291">
    <property type="entry name" value="NAD(P)-bd_dom_sf"/>
</dbReference>
<evidence type="ECO:0000313" key="2">
    <source>
        <dbReference type="EMBL" id="MCY9596861.1"/>
    </source>
</evidence>
<name>A0ABT4FEK9_9BACL</name>
<protein>
    <submittedName>
        <fullName evidence="2">NAD(P)-dependent oxidoreductase</fullName>
    </submittedName>
</protein>